<keyword evidence="8" id="KW-0460">Magnesium</keyword>
<dbReference type="Gene3D" id="3.40.1190.10">
    <property type="entry name" value="Mur-like, catalytic domain"/>
    <property type="match status" value="1"/>
</dbReference>
<dbReference type="FunFam" id="3.40.1190.10:FF:000011">
    <property type="entry name" value="Folylpolyglutamate synthase/dihydrofolate synthase"/>
    <property type="match status" value="1"/>
</dbReference>
<reference evidence="14" key="1">
    <citation type="submission" date="2020-10" db="EMBL/GenBank/DDBJ databases">
        <authorList>
            <person name="Gilroy R."/>
        </authorList>
    </citation>
    <scope>NUCLEOTIDE SEQUENCE</scope>
    <source>
        <strain evidence="14">ChiBcec6-7307</strain>
    </source>
</reference>
<dbReference type="Pfam" id="PF08245">
    <property type="entry name" value="Mur_ligase_M"/>
    <property type="match status" value="1"/>
</dbReference>
<evidence type="ECO:0000313" key="14">
    <source>
        <dbReference type="EMBL" id="HIV22528.1"/>
    </source>
</evidence>
<evidence type="ECO:0000256" key="5">
    <source>
        <dbReference type="ARBA" id="ARBA00022723"/>
    </source>
</evidence>
<evidence type="ECO:0000256" key="11">
    <source>
        <dbReference type="PIRNR" id="PIRNR001563"/>
    </source>
</evidence>
<dbReference type="GO" id="GO:0008841">
    <property type="term" value="F:dihydrofolate synthase activity"/>
    <property type="evidence" value="ECO:0007669"/>
    <property type="project" value="TreeGrafter"/>
</dbReference>
<dbReference type="GO" id="GO:0004326">
    <property type="term" value="F:tetrahydrofolylpolyglutamate synthase activity"/>
    <property type="evidence" value="ECO:0007669"/>
    <property type="project" value="UniProtKB-EC"/>
</dbReference>
<dbReference type="AlphaFoldDB" id="A0A9D1T833"/>
<keyword evidence="5" id="KW-0479">Metal-binding</keyword>
<keyword evidence="4 11" id="KW-0436">Ligase</keyword>
<dbReference type="PANTHER" id="PTHR11136:SF0">
    <property type="entry name" value="DIHYDROFOLATE SYNTHETASE-RELATED"/>
    <property type="match status" value="1"/>
</dbReference>
<evidence type="ECO:0000256" key="7">
    <source>
        <dbReference type="ARBA" id="ARBA00022840"/>
    </source>
</evidence>
<dbReference type="InterPro" id="IPR004101">
    <property type="entry name" value="Mur_ligase_C"/>
</dbReference>
<dbReference type="PROSITE" id="PS01012">
    <property type="entry name" value="FOLYLPOLYGLU_SYNT_2"/>
    <property type="match status" value="1"/>
</dbReference>
<dbReference type="SUPFAM" id="SSF53244">
    <property type="entry name" value="MurD-like peptide ligases, peptide-binding domain"/>
    <property type="match status" value="1"/>
</dbReference>
<dbReference type="GO" id="GO:0005737">
    <property type="term" value="C:cytoplasm"/>
    <property type="evidence" value="ECO:0007669"/>
    <property type="project" value="TreeGrafter"/>
</dbReference>
<dbReference type="Gene3D" id="3.90.190.20">
    <property type="entry name" value="Mur ligase, C-terminal domain"/>
    <property type="match status" value="1"/>
</dbReference>
<keyword evidence="7 11" id="KW-0067">ATP-binding</keyword>
<feature type="domain" description="Mur ligase C-terminal" evidence="12">
    <location>
        <begin position="292"/>
        <end position="412"/>
    </location>
</feature>
<sequence>MRYEEAREYLNLISAKGNLLGLESIRVLLRELGNPQDRLKFIHVGGTNGKGSVAAYMEGALRQAGYKVGRYISPALFSYEERIQVNGAYITREAVARLATEIAKARSAIARRGEPESTIFEVETAMSFLYFLEQGCDLVLLEVGMGGREDATNIVTATVMEVLVSISMDHMEFLGSTLAEIAWNKAGIIKKHTPVVSWPQQPEALEVIRQVCEKQEASLSVLREEEITDRVYGLREQKFSYRGLELTIHLAGTCQMENAALAALALLTLREQGYPVSDEQIRSGFENTRWEGRFQILRENPAVVIDGAHNPDAARVLMEAVGKYFPHQKIYYIFGVFSDKEYDKIIEMTAPRAEWIYTVETKDNPRALPAEELALAVSKVNPRVTAVADVPRALDAALERASGEDVILVFGSLSFLWEAKQYFSGKSGDGQIKMKNRTDRSAL</sequence>
<comment type="catalytic activity">
    <reaction evidence="10">
        <text>(6S)-5,6,7,8-tetrahydrofolyl-(gamma-L-Glu)(n) + L-glutamate + ATP = (6S)-5,6,7,8-tetrahydrofolyl-(gamma-L-Glu)(n+1) + ADP + phosphate + H(+)</text>
        <dbReference type="Rhea" id="RHEA:10580"/>
        <dbReference type="Rhea" id="RHEA-COMP:14738"/>
        <dbReference type="Rhea" id="RHEA-COMP:14740"/>
        <dbReference type="ChEBI" id="CHEBI:15378"/>
        <dbReference type="ChEBI" id="CHEBI:29985"/>
        <dbReference type="ChEBI" id="CHEBI:30616"/>
        <dbReference type="ChEBI" id="CHEBI:43474"/>
        <dbReference type="ChEBI" id="CHEBI:141005"/>
        <dbReference type="ChEBI" id="CHEBI:456216"/>
        <dbReference type="EC" id="6.3.2.17"/>
    </reaction>
</comment>
<gene>
    <name evidence="14" type="ORF">IAC80_01180</name>
</gene>
<evidence type="ECO:0000256" key="6">
    <source>
        <dbReference type="ARBA" id="ARBA00022741"/>
    </source>
</evidence>
<dbReference type="Proteomes" id="UP000886889">
    <property type="component" value="Unassembled WGS sequence"/>
</dbReference>
<protein>
    <recommendedName>
        <fullName evidence="3">tetrahydrofolate synthase</fullName>
        <ecNumber evidence="3">6.3.2.17</ecNumber>
    </recommendedName>
    <alternativeName>
        <fullName evidence="9">Tetrahydrofolylpolyglutamate synthase</fullName>
    </alternativeName>
</protein>
<proteinExistence type="inferred from homology"/>
<dbReference type="EMBL" id="DVOS01000014">
    <property type="protein sequence ID" value="HIV22528.1"/>
    <property type="molecule type" value="Genomic_DNA"/>
</dbReference>
<dbReference type="InterPro" id="IPR018109">
    <property type="entry name" value="Folylpolyglutamate_synth_CS"/>
</dbReference>
<dbReference type="NCBIfam" id="TIGR01499">
    <property type="entry name" value="folC"/>
    <property type="match status" value="1"/>
</dbReference>
<dbReference type="InterPro" id="IPR013221">
    <property type="entry name" value="Mur_ligase_cen"/>
</dbReference>
<dbReference type="InterPro" id="IPR036615">
    <property type="entry name" value="Mur_ligase_C_dom_sf"/>
</dbReference>
<evidence type="ECO:0000256" key="4">
    <source>
        <dbReference type="ARBA" id="ARBA00022598"/>
    </source>
</evidence>
<dbReference type="Pfam" id="PF02875">
    <property type="entry name" value="Mur_ligase_C"/>
    <property type="match status" value="1"/>
</dbReference>
<feature type="domain" description="Mur ligase central" evidence="13">
    <location>
        <begin position="44"/>
        <end position="265"/>
    </location>
</feature>
<evidence type="ECO:0000256" key="10">
    <source>
        <dbReference type="ARBA" id="ARBA00047493"/>
    </source>
</evidence>
<evidence type="ECO:0000313" key="15">
    <source>
        <dbReference type="Proteomes" id="UP000886889"/>
    </source>
</evidence>
<evidence type="ECO:0000256" key="9">
    <source>
        <dbReference type="ARBA" id="ARBA00030592"/>
    </source>
</evidence>
<dbReference type="PANTHER" id="PTHR11136">
    <property type="entry name" value="FOLYLPOLYGLUTAMATE SYNTHASE-RELATED"/>
    <property type="match status" value="1"/>
</dbReference>
<dbReference type="GO" id="GO:0046872">
    <property type="term" value="F:metal ion binding"/>
    <property type="evidence" value="ECO:0007669"/>
    <property type="project" value="UniProtKB-KW"/>
</dbReference>
<evidence type="ECO:0000256" key="8">
    <source>
        <dbReference type="ARBA" id="ARBA00022842"/>
    </source>
</evidence>
<dbReference type="InterPro" id="IPR001645">
    <property type="entry name" value="Folylpolyglutamate_synth"/>
</dbReference>
<reference evidence="14" key="2">
    <citation type="journal article" date="2021" name="PeerJ">
        <title>Extensive microbial diversity within the chicken gut microbiome revealed by metagenomics and culture.</title>
        <authorList>
            <person name="Gilroy R."/>
            <person name="Ravi A."/>
            <person name="Getino M."/>
            <person name="Pursley I."/>
            <person name="Horton D.L."/>
            <person name="Alikhan N.F."/>
            <person name="Baker D."/>
            <person name="Gharbi K."/>
            <person name="Hall N."/>
            <person name="Watson M."/>
            <person name="Adriaenssens E.M."/>
            <person name="Foster-Nyarko E."/>
            <person name="Jarju S."/>
            <person name="Secka A."/>
            <person name="Antonio M."/>
            <person name="Oren A."/>
            <person name="Chaudhuri R.R."/>
            <person name="La Ragione R."/>
            <person name="Hildebrand F."/>
            <person name="Pallen M.J."/>
        </authorList>
    </citation>
    <scope>NUCLEOTIDE SEQUENCE</scope>
    <source>
        <strain evidence="14">ChiBcec6-7307</strain>
    </source>
</reference>
<evidence type="ECO:0000256" key="3">
    <source>
        <dbReference type="ARBA" id="ARBA00013025"/>
    </source>
</evidence>
<dbReference type="PIRSF" id="PIRSF001563">
    <property type="entry name" value="Folylpolyglu_synth"/>
    <property type="match status" value="1"/>
</dbReference>
<dbReference type="EC" id="6.3.2.17" evidence="3"/>
<comment type="similarity">
    <text evidence="2 11">Belongs to the folylpolyglutamate synthase family.</text>
</comment>
<comment type="caution">
    <text evidence="14">The sequence shown here is derived from an EMBL/GenBank/DDBJ whole genome shotgun (WGS) entry which is preliminary data.</text>
</comment>
<comment type="cofactor">
    <cofactor evidence="1">
        <name>Mg(2+)</name>
        <dbReference type="ChEBI" id="CHEBI:18420"/>
    </cofactor>
</comment>
<evidence type="ECO:0000259" key="13">
    <source>
        <dbReference type="Pfam" id="PF08245"/>
    </source>
</evidence>
<organism evidence="14 15">
    <name type="scientific">Candidatus Merdiplasma excrementigallinarum</name>
    <dbReference type="NCBI Taxonomy" id="2840864"/>
    <lineage>
        <taxon>Bacteria</taxon>
        <taxon>Bacillati</taxon>
        <taxon>Bacillota</taxon>
        <taxon>Clostridia</taxon>
        <taxon>Lachnospirales</taxon>
        <taxon>Lachnospiraceae</taxon>
        <taxon>Lachnospiraceae incertae sedis</taxon>
        <taxon>Candidatus Merdiplasma</taxon>
    </lineage>
</organism>
<evidence type="ECO:0000256" key="1">
    <source>
        <dbReference type="ARBA" id="ARBA00001946"/>
    </source>
</evidence>
<dbReference type="GO" id="GO:0005524">
    <property type="term" value="F:ATP binding"/>
    <property type="evidence" value="ECO:0007669"/>
    <property type="project" value="UniProtKB-KW"/>
</dbReference>
<evidence type="ECO:0000259" key="12">
    <source>
        <dbReference type="Pfam" id="PF02875"/>
    </source>
</evidence>
<keyword evidence="6 11" id="KW-0547">Nucleotide-binding</keyword>
<dbReference type="InterPro" id="IPR036565">
    <property type="entry name" value="Mur-like_cat_sf"/>
</dbReference>
<accession>A0A9D1T833</accession>
<evidence type="ECO:0000256" key="2">
    <source>
        <dbReference type="ARBA" id="ARBA00008276"/>
    </source>
</evidence>
<name>A0A9D1T833_9FIRM</name>
<dbReference type="SUPFAM" id="SSF53623">
    <property type="entry name" value="MurD-like peptide ligases, catalytic domain"/>
    <property type="match status" value="1"/>
</dbReference>